<protein>
    <submittedName>
        <fullName evidence="1">Uncharacterized protein</fullName>
    </submittedName>
</protein>
<dbReference type="AlphaFoldDB" id="A0A8H7BNU4"/>
<name>A0A8H7BNU4_9FUNG</name>
<dbReference type="InterPro" id="IPR032675">
    <property type="entry name" value="LRR_dom_sf"/>
</dbReference>
<comment type="caution">
    <text evidence="1">The sequence shown here is derived from an EMBL/GenBank/DDBJ whole genome shotgun (WGS) entry which is preliminary data.</text>
</comment>
<dbReference type="Proteomes" id="UP000605846">
    <property type="component" value="Unassembled WGS sequence"/>
</dbReference>
<dbReference type="SUPFAM" id="SSF52047">
    <property type="entry name" value="RNI-like"/>
    <property type="match status" value="1"/>
</dbReference>
<sequence length="436" mass="50645">MNCGRIWLDTIFNNSQELESVFYGDRLVNLSLCPETQQDLQTLSELRALEELSIRNESFSRPLMISYSYLEKLHTNLTCLRSLELRRIEPSGEALTDITVCDTVRRLRLGSESSRMWNPYFARKYSHLEDLELCVREIRTNMSTKEALTAASCRRLKRFACQHFDCRLWFLESLHAIRAPVEELRFGFREADLLSKSIHCYYQTLTKIIFSNAYGIPVPQLVKQLTACRHLTDLSLFSASEAMELDLILDELNGLEHVHLEAKQIELSKHRTQITHRQLKKVNFSVQDADSQVWTYLSQYCPCILSIDCTYGKDMTSSTVMYYLNPGLRYLKVEARGICLYKLVQISEEERIRNQNMDHRELIEKHDDAGSTNWYPSDEFSKRYGLLYLETSKGDSLLHGSYNDAGNQGELGSLPVIYIVCHYPDEISIEHHKLYN</sequence>
<organism evidence="1 2">
    <name type="scientific">Apophysomyces ossiformis</name>
    <dbReference type="NCBI Taxonomy" id="679940"/>
    <lineage>
        <taxon>Eukaryota</taxon>
        <taxon>Fungi</taxon>
        <taxon>Fungi incertae sedis</taxon>
        <taxon>Mucoromycota</taxon>
        <taxon>Mucoromycotina</taxon>
        <taxon>Mucoromycetes</taxon>
        <taxon>Mucorales</taxon>
        <taxon>Mucorineae</taxon>
        <taxon>Mucoraceae</taxon>
        <taxon>Apophysomyces</taxon>
    </lineage>
</organism>
<evidence type="ECO:0000313" key="2">
    <source>
        <dbReference type="Proteomes" id="UP000605846"/>
    </source>
</evidence>
<proteinExistence type="predicted"/>
<keyword evidence="2" id="KW-1185">Reference proteome</keyword>
<evidence type="ECO:0000313" key="1">
    <source>
        <dbReference type="EMBL" id="KAF7725432.1"/>
    </source>
</evidence>
<gene>
    <name evidence="1" type="ORF">EC973_009606</name>
</gene>
<reference evidence="1" key="1">
    <citation type="submission" date="2020-01" db="EMBL/GenBank/DDBJ databases">
        <title>Genome Sequencing of Three Apophysomyces-Like Fungal Strains Confirms a Novel Fungal Genus in the Mucoromycota with divergent Burkholderia-like Endosymbiotic Bacteria.</title>
        <authorList>
            <person name="Stajich J.E."/>
            <person name="Macias A.M."/>
            <person name="Carter-House D."/>
            <person name="Lovett B."/>
            <person name="Kasson L.R."/>
            <person name="Berry K."/>
            <person name="Grigoriev I."/>
            <person name="Chang Y."/>
            <person name="Spatafora J."/>
            <person name="Kasson M.T."/>
        </authorList>
    </citation>
    <scope>NUCLEOTIDE SEQUENCE</scope>
    <source>
        <strain evidence="1">NRRL A-21654</strain>
    </source>
</reference>
<dbReference type="Gene3D" id="3.80.10.10">
    <property type="entry name" value="Ribonuclease Inhibitor"/>
    <property type="match status" value="1"/>
</dbReference>
<accession>A0A8H7BNU4</accession>
<dbReference type="EMBL" id="JABAYA010000097">
    <property type="protein sequence ID" value="KAF7725432.1"/>
    <property type="molecule type" value="Genomic_DNA"/>
</dbReference>